<dbReference type="RefSeq" id="WP_064269755.1">
    <property type="nucleotide sequence ID" value="NZ_LXJZ01000187.1"/>
</dbReference>
<dbReference type="SUPFAM" id="SSF54427">
    <property type="entry name" value="NTF2-like"/>
    <property type="match status" value="1"/>
</dbReference>
<dbReference type="CDD" id="cd00667">
    <property type="entry name" value="ring_hydroxylating_dioxygenases_beta"/>
    <property type="match status" value="1"/>
</dbReference>
<evidence type="ECO:0000313" key="4">
    <source>
        <dbReference type="EMBL" id="OAJ56255.1"/>
    </source>
</evidence>
<keyword evidence="2" id="KW-0560">Oxidoreductase</keyword>
<dbReference type="InterPro" id="IPR017640">
    <property type="entry name" value="Anthranilate_1-2-diOase_ssu"/>
</dbReference>
<dbReference type="InterPro" id="IPR032710">
    <property type="entry name" value="NTF2-like_dom_sf"/>
</dbReference>
<dbReference type="Gene3D" id="3.10.450.50">
    <property type="match status" value="1"/>
</dbReference>
<dbReference type="Proteomes" id="UP000077961">
    <property type="component" value="Unassembled WGS sequence"/>
</dbReference>
<evidence type="ECO:0000313" key="3">
    <source>
        <dbReference type="EMBL" id="OAJ54446.1"/>
    </source>
</evidence>
<evidence type="ECO:0000256" key="1">
    <source>
        <dbReference type="ARBA" id="ARBA00009570"/>
    </source>
</evidence>
<dbReference type="GO" id="GO:0051213">
    <property type="term" value="F:dioxygenase activity"/>
    <property type="evidence" value="ECO:0007669"/>
    <property type="project" value="UniProtKB-KW"/>
</dbReference>
<dbReference type="Proteomes" id="UP000078116">
    <property type="component" value="Unassembled WGS sequence"/>
</dbReference>
<accession>A0A1A9N0S9</accession>
<evidence type="ECO:0000313" key="5">
    <source>
        <dbReference type="Proteomes" id="UP000077961"/>
    </source>
</evidence>
<dbReference type="Pfam" id="PF00866">
    <property type="entry name" value="Ring_hydroxyl_B"/>
    <property type="match status" value="1"/>
</dbReference>
<keyword evidence="5" id="KW-1185">Reference proteome</keyword>
<keyword evidence="3" id="KW-0223">Dioxygenase</keyword>
<dbReference type="PANTHER" id="PTHR41534">
    <property type="entry name" value="BLR3401 PROTEIN"/>
    <property type="match status" value="1"/>
</dbReference>
<dbReference type="AlphaFoldDB" id="A0A1A9N0S9"/>
<dbReference type="EMBL" id="LXJZ01000187">
    <property type="protein sequence ID" value="OAJ56255.1"/>
    <property type="molecule type" value="Genomic_DNA"/>
</dbReference>
<organism evidence="3 6">
    <name type="scientific">Paraburkholderia ginsengiterrae</name>
    <dbReference type="NCBI Taxonomy" id="1462993"/>
    <lineage>
        <taxon>Bacteria</taxon>
        <taxon>Pseudomonadati</taxon>
        <taxon>Pseudomonadota</taxon>
        <taxon>Betaproteobacteria</taxon>
        <taxon>Burkholderiales</taxon>
        <taxon>Burkholderiaceae</taxon>
        <taxon>Paraburkholderia</taxon>
    </lineage>
</organism>
<dbReference type="GO" id="GO:0019380">
    <property type="term" value="P:3-phenylpropionate catabolic process"/>
    <property type="evidence" value="ECO:0007669"/>
    <property type="project" value="TreeGrafter"/>
</dbReference>
<name>A0A1A9N0S9_9BURK</name>
<dbReference type="PANTHER" id="PTHR41534:SF1">
    <property type="entry name" value="BLR3401 PROTEIN"/>
    <property type="match status" value="1"/>
</dbReference>
<comment type="similarity">
    <text evidence="1">Belongs to the bacterial ring-hydroxylating dioxygenase beta subunit family.</text>
</comment>
<gene>
    <name evidence="4" type="ORF">A6V36_06955</name>
    <name evidence="3" type="ORF">A6V37_07330</name>
</gene>
<sequence length="165" mass="19348">MSVTHTLQQSVEQFLYRKAELCDAQSWDEYLDLFDEHSEFHVPQWDSEHVYTIDPKRGMSLIYYTNRTGLEDRVFRLRTGKSAASTPLPRTLHQITNVRIAEREGGELEVKTNWATFYARQGIGEHFFGRATYHLRADGDSWKITRKHVLLLNDTINAVLDFYHL</sequence>
<protein>
    <submittedName>
        <fullName evidence="3">Anthranilate 1,2-dioxygenase small subunit</fullName>
    </submittedName>
</protein>
<comment type="caution">
    <text evidence="3">The sequence shown here is derived from an EMBL/GenBank/DDBJ whole genome shotgun (WGS) entry which is preliminary data.</text>
</comment>
<evidence type="ECO:0000313" key="6">
    <source>
        <dbReference type="Proteomes" id="UP000078116"/>
    </source>
</evidence>
<reference evidence="5 6" key="1">
    <citation type="submission" date="2016-04" db="EMBL/GenBank/DDBJ databases">
        <title>Reclassification of Paraburkholderia panaciterrae (Farh et al. 2015) Dobritsa &amp; Samadpour 2016 as a later homotypic synonym of Paraburkholderia ginsengiterrae (Farh et al. 2015) Dobritsa &amp; Samadpour 2016.</title>
        <authorList>
            <person name="Dobritsa A.P."/>
            <person name="Kutumbaka K."/>
            <person name="Samadpour M."/>
        </authorList>
    </citation>
    <scope>NUCLEOTIDE SEQUENCE [LARGE SCALE GENOMIC DNA]</scope>
    <source>
        <strain evidence="3 6">DCY85</strain>
        <strain evidence="4 5">DCY85-1</strain>
    </source>
</reference>
<proteinExistence type="inferred from homology"/>
<dbReference type="InterPro" id="IPR000391">
    <property type="entry name" value="Rng_hydr_dOase-bsu"/>
</dbReference>
<dbReference type="EMBL" id="LXKA01000349">
    <property type="protein sequence ID" value="OAJ54446.1"/>
    <property type="molecule type" value="Genomic_DNA"/>
</dbReference>
<dbReference type="STRING" id="1462993.A6V36_06955"/>
<evidence type="ECO:0000256" key="2">
    <source>
        <dbReference type="ARBA" id="ARBA00023002"/>
    </source>
</evidence>
<dbReference type="NCBIfam" id="TIGR03231">
    <property type="entry name" value="anthran_1_2_B"/>
    <property type="match status" value="1"/>
</dbReference>
<dbReference type="OrthoDB" id="7062869at2"/>